<evidence type="ECO:0000256" key="1">
    <source>
        <dbReference type="ARBA" id="ARBA00022801"/>
    </source>
</evidence>
<dbReference type="GO" id="GO:0008745">
    <property type="term" value="F:N-acetylmuramoyl-L-alanine amidase activity"/>
    <property type="evidence" value="ECO:0007669"/>
    <property type="project" value="InterPro"/>
</dbReference>
<dbReference type="SMART" id="SM00646">
    <property type="entry name" value="Ami_3"/>
    <property type="match status" value="1"/>
</dbReference>
<feature type="domain" description="SH3b" evidence="3">
    <location>
        <begin position="102"/>
        <end position="165"/>
    </location>
</feature>
<dbReference type="GO" id="GO:0030288">
    <property type="term" value="C:outer membrane-bounded periplasmic space"/>
    <property type="evidence" value="ECO:0007669"/>
    <property type="project" value="TreeGrafter"/>
</dbReference>
<sequence length="501" mass="57033">MTKKCKNTIVITSIILSFLALYIPRSFADRAIVSVETLNVRSGPGLNYEITGQVHHQERLTIMEEKENWLKIKSDDAEGWVAEWMVTRTEFEPESRTKMESLKTVEVTGETLRIRSGPGTDFDVIEHADQGEIYPYLSTNTDWVQIQLNEDRTGWVHSDYIVIKDRRSQEGATENQHIGQITANTEVISVRDQHSFNGNIIGEIYENEQYPVYKEEKSWYQIQLPSGELGWVAKWLVAFTESYNGGSDTVTLLYNDTHFRNGPSTDYPITGTGQKGNTFEMVNKHENWYEIRTDSGPAFVPEWAVSLEKHPVDSLGVTNNHLKNKIIIIDAGHGGRDTGAVSAAGDYEKNITIKTSLDLARKLELLGAVPILTRTSDTYLSLGSRVAIAYTQQADAFLSIHYNNAPDYPEANGISTFYYHPRDRELATILHREMMNATQLNDRNVKFGNYHVIRENRRPSVLLELGFVSNPKEEQLIKTRRYQEIVTRAIVRGLNDYFANE</sequence>
<dbReference type="EMBL" id="SMAN01000001">
    <property type="protein sequence ID" value="TCT27093.1"/>
    <property type="molecule type" value="Genomic_DNA"/>
</dbReference>
<dbReference type="SMART" id="SM00287">
    <property type="entry name" value="SH3b"/>
    <property type="match status" value="4"/>
</dbReference>
<dbReference type="Pfam" id="PF01520">
    <property type="entry name" value="Amidase_3"/>
    <property type="match status" value="1"/>
</dbReference>
<dbReference type="PIRSF" id="PIRSF037846">
    <property type="entry name" value="Autolysin_YrvJ_prd"/>
    <property type="match status" value="1"/>
</dbReference>
<evidence type="ECO:0000313" key="4">
    <source>
        <dbReference type="EMBL" id="TCT27093.1"/>
    </source>
</evidence>
<reference evidence="4 5" key="1">
    <citation type="submission" date="2019-03" db="EMBL/GenBank/DDBJ databases">
        <title>Genomic Encyclopedia of Type Strains, Phase IV (KMG-IV): sequencing the most valuable type-strain genomes for metagenomic binning, comparative biology and taxonomic classification.</title>
        <authorList>
            <person name="Goeker M."/>
        </authorList>
    </citation>
    <scope>NUCLEOTIDE SEQUENCE [LARGE SCALE GENOMIC DNA]</scope>
    <source>
        <strain evidence="4 5">DSM 25894</strain>
    </source>
</reference>
<evidence type="ECO:0000313" key="5">
    <source>
        <dbReference type="Proteomes" id="UP000294650"/>
    </source>
</evidence>
<accession>A0A4R3NDM0</accession>
<protein>
    <submittedName>
        <fullName evidence="4">N-acetylmuramoyl-L-alanine amidase</fullName>
    </submittedName>
</protein>
<keyword evidence="5" id="KW-1185">Reference proteome</keyword>
<dbReference type="InterPro" id="IPR017293">
    <property type="entry name" value="N-acetylmuramoyl-L-ala_amidase"/>
</dbReference>
<dbReference type="PROSITE" id="PS51781">
    <property type="entry name" value="SH3B"/>
    <property type="match status" value="3"/>
</dbReference>
<dbReference type="SUPFAM" id="SSF53187">
    <property type="entry name" value="Zn-dependent exopeptidases"/>
    <property type="match status" value="1"/>
</dbReference>
<dbReference type="Gene3D" id="3.40.630.40">
    <property type="entry name" value="Zn-dependent exopeptidases"/>
    <property type="match status" value="1"/>
</dbReference>
<dbReference type="CDD" id="cd02696">
    <property type="entry name" value="MurNAc-LAA"/>
    <property type="match status" value="1"/>
</dbReference>
<organism evidence="4 5">
    <name type="scientific">Melghiribacillus thermohalophilus</name>
    <dbReference type="NCBI Taxonomy" id="1324956"/>
    <lineage>
        <taxon>Bacteria</taxon>
        <taxon>Bacillati</taxon>
        <taxon>Bacillota</taxon>
        <taxon>Bacilli</taxon>
        <taxon>Bacillales</taxon>
        <taxon>Bacillaceae</taxon>
        <taxon>Melghiribacillus</taxon>
    </lineage>
</organism>
<keyword evidence="1" id="KW-0378">Hydrolase</keyword>
<proteinExistence type="predicted"/>
<dbReference type="PANTHER" id="PTHR30404">
    <property type="entry name" value="N-ACETYLMURAMOYL-L-ALANINE AMIDASE"/>
    <property type="match status" value="1"/>
</dbReference>
<dbReference type="InterPro" id="IPR002508">
    <property type="entry name" value="MurNAc-LAA_cat"/>
</dbReference>
<dbReference type="GO" id="GO:0009253">
    <property type="term" value="P:peptidoglycan catabolic process"/>
    <property type="evidence" value="ECO:0007669"/>
    <property type="project" value="InterPro"/>
</dbReference>
<keyword evidence="2" id="KW-0961">Cell wall biogenesis/degradation</keyword>
<name>A0A4R3NDM0_9BACI</name>
<evidence type="ECO:0000256" key="2">
    <source>
        <dbReference type="ARBA" id="ARBA00023316"/>
    </source>
</evidence>
<dbReference type="Pfam" id="PF08239">
    <property type="entry name" value="SH3_3"/>
    <property type="match status" value="4"/>
</dbReference>
<dbReference type="InterPro" id="IPR003646">
    <property type="entry name" value="SH3-like_bac-type"/>
</dbReference>
<dbReference type="GO" id="GO:0071555">
    <property type="term" value="P:cell wall organization"/>
    <property type="evidence" value="ECO:0007669"/>
    <property type="project" value="UniProtKB-KW"/>
</dbReference>
<comment type="caution">
    <text evidence="4">The sequence shown here is derived from an EMBL/GenBank/DDBJ whole genome shotgun (WGS) entry which is preliminary data.</text>
</comment>
<feature type="domain" description="SH3b" evidence="3">
    <location>
        <begin position="28"/>
        <end position="89"/>
    </location>
</feature>
<dbReference type="Gene3D" id="2.30.30.40">
    <property type="entry name" value="SH3 Domains"/>
    <property type="match status" value="4"/>
</dbReference>
<dbReference type="RefSeq" id="WP_165902031.1">
    <property type="nucleotide sequence ID" value="NZ_SMAN01000001.1"/>
</dbReference>
<dbReference type="Proteomes" id="UP000294650">
    <property type="component" value="Unassembled WGS sequence"/>
</dbReference>
<gene>
    <name evidence="4" type="ORF">EDD68_101461</name>
</gene>
<dbReference type="PANTHER" id="PTHR30404:SF7">
    <property type="entry name" value="CELL WALL AMIDASE LYTH-RELATED"/>
    <property type="match status" value="1"/>
</dbReference>
<dbReference type="InterPro" id="IPR050695">
    <property type="entry name" value="N-acetylmuramoyl_amidase_3"/>
</dbReference>
<dbReference type="AlphaFoldDB" id="A0A4R3NDM0"/>
<feature type="domain" description="SH3b" evidence="3">
    <location>
        <begin position="176"/>
        <end position="240"/>
    </location>
</feature>
<evidence type="ECO:0000259" key="3">
    <source>
        <dbReference type="PROSITE" id="PS51781"/>
    </source>
</evidence>